<dbReference type="InterPro" id="IPR050832">
    <property type="entry name" value="Bact_Acetyltransf"/>
</dbReference>
<organism evidence="4 5">
    <name type="scientific">Rhizobium alvei</name>
    <dbReference type="NCBI Taxonomy" id="1132659"/>
    <lineage>
        <taxon>Bacteria</taxon>
        <taxon>Pseudomonadati</taxon>
        <taxon>Pseudomonadota</taxon>
        <taxon>Alphaproteobacteria</taxon>
        <taxon>Hyphomicrobiales</taxon>
        <taxon>Rhizobiaceae</taxon>
        <taxon>Rhizobium/Agrobacterium group</taxon>
        <taxon>Rhizobium</taxon>
    </lineage>
</organism>
<dbReference type="Pfam" id="PF00583">
    <property type="entry name" value="Acetyltransf_1"/>
    <property type="match status" value="1"/>
</dbReference>
<proteinExistence type="predicted"/>
<sequence length="169" mass="18924">MKTMSIEVRRAEPEDCNAVADVHRKTWIHAYGGLIPHKPLLTMLERRREDWWRRAANGTSTLLVLDTGTKIAGYATIGLNRTEALKVDGEIYELYLLPEYQGIGLGSYMFRQCRAMLSGLGFQGLAAWCLEDSENASTFFRATGGLDVAEGMEDFGGTALKKIGFIWQR</sequence>
<dbReference type="PANTHER" id="PTHR43877">
    <property type="entry name" value="AMINOALKYLPHOSPHONATE N-ACETYLTRANSFERASE-RELATED-RELATED"/>
    <property type="match status" value="1"/>
</dbReference>
<protein>
    <submittedName>
        <fullName evidence="4">GNAT family N-acetyltransferase</fullName>
    </submittedName>
</protein>
<accession>A0ABT8YMC7</accession>
<reference evidence="4" key="2">
    <citation type="submission" date="2023-07" db="EMBL/GenBank/DDBJ databases">
        <authorList>
            <person name="Shen H."/>
        </authorList>
    </citation>
    <scope>NUCLEOTIDE SEQUENCE</scope>
    <source>
        <strain evidence="4">TNR-22</strain>
    </source>
</reference>
<reference evidence="4" key="1">
    <citation type="journal article" date="2015" name="Int. J. Syst. Evol. Microbiol.">
        <title>Rhizobium alvei sp. nov., isolated from a freshwater river.</title>
        <authorList>
            <person name="Sheu S.Y."/>
            <person name="Huang H.W."/>
            <person name="Young C.C."/>
            <person name="Chen W.M."/>
        </authorList>
    </citation>
    <scope>NUCLEOTIDE SEQUENCE</scope>
    <source>
        <strain evidence="4">TNR-22</strain>
    </source>
</reference>
<dbReference type="RefSeq" id="WP_304376804.1">
    <property type="nucleotide sequence ID" value="NZ_JAUOZU010000008.1"/>
</dbReference>
<dbReference type="SUPFAM" id="SSF55729">
    <property type="entry name" value="Acyl-CoA N-acyltransferases (Nat)"/>
    <property type="match status" value="1"/>
</dbReference>
<feature type="domain" description="N-acetyltransferase" evidence="3">
    <location>
        <begin position="6"/>
        <end position="169"/>
    </location>
</feature>
<dbReference type="PROSITE" id="PS51186">
    <property type="entry name" value="GNAT"/>
    <property type="match status" value="1"/>
</dbReference>
<keyword evidence="5" id="KW-1185">Reference proteome</keyword>
<evidence type="ECO:0000256" key="1">
    <source>
        <dbReference type="ARBA" id="ARBA00022679"/>
    </source>
</evidence>
<keyword evidence="2" id="KW-0012">Acyltransferase</keyword>
<evidence type="ECO:0000256" key="2">
    <source>
        <dbReference type="ARBA" id="ARBA00023315"/>
    </source>
</evidence>
<evidence type="ECO:0000313" key="4">
    <source>
        <dbReference type="EMBL" id="MDO6964879.1"/>
    </source>
</evidence>
<comment type="caution">
    <text evidence="4">The sequence shown here is derived from an EMBL/GenBank/DDBJ whole genome shotgun (WGS) entry which is preliminary data.</text>
</comment>
<dbReference type="Gene3D" id="3.40.630.30">
    <property type="match status" value="1"/>
</dbReference>
<name>A0ABT8YMC7_9HYPH</name>
<dbReference type="EMBL" id="JAUOZU010000008">
    <property type="protein sequence ID" value="MDO6964879.1"/>
    <property type="molecule type" value="Genomic_DNA"/>
</dbReference>
<evidence type="ECO:0000313" key="5">
    <source>
        <dbReference type="Proteomes" id="UP001174932"/>
    </source>
</evidence>
<dbReference type="InterPro" id="IPR016181">
    <property type="entry name" value="Acyl_CoA_acyltransferase"/>
</dbReference>
<dbReference type="InterPro" id="IPR000182">
    <property type="entry name" value="GNAT_dom"/>
</dbReference>
<keyword evidence="1" id="KW-0808">Transferase</keyword>
<gene>
    <name evidence="4" type="ORF">Q4481_13005</name>
</gene>
<dbReference type="Proteomes" id="UP001174932">
    <property type="component" value="Unassembled WGS sequence"/>
</dbReference>
<evidence type="ECO:0000259" key="3">
    <source>
        <dbReference type="PROSITE" id="PS51186"/>
    </source>
</evidence>
<dbReference type="CDD" id="cd04301">
    <property type="entry name" value="NAT_SF"/>
    <property type="match status" value="1"/>
</dbReference>